<reference evidence="4 5" key="1">
    <citation type="submission" date="2022-05" db="EMBL/GenBank/DDBJ databases">
        <title>A multi-omics perspective on studying reproductive biology in Daphnia sinensis.</title>
        <authorList>
            <person name="Jia J."/>
        </authorList>
    </citation>
    <scope>NUCLEOTIDE SEQUENCE [LARGE SCALE GENOMIC DNA]</scope>
    <source>
        <strain evidence="4 5">WSL</strain>
    </source>
</reference>
<evidence type="ECO:0000313" key="5">
    <source>
        <dbReference type="Proteomes" id="UP000820818"/>
    </source>
</evidence>
<dbReference type="EMBL" id="WJBH02000006">
    <property type="protein sequence ID" value="KAI9556500.1"/>
    <property type="molecule type" value="Genomic_DNA"/>
</dbReference>
<keyword evidence="5" id="KW-1185">Reference proteome</keyword>
<dbReference type="PANTHER" id="PTHR24258:SF140">
    <property type="entry name" value="BCDNA.GH08420-RELATED"/>
    <property type="match status" value="1"/>
</dbReference>
<accession>A0AAD5PV25</accession>
<dbReference type="AlphaFoldDB" id="A0AAD5PV25"/>
<gene>
    <name evidence="4" type="ORF">GHT06_016289</name>
</gene>
<organism evidence="4 5">
    <name type="scientific">Daphnia sinensis</name>
    <dbReference type="NCBI Taxonomy" id="1820382"/>
    <lineage>
        <taxon>Eukaryota</taxon>
        <taxon>Metazoa</taxon>
        <taxon>Ecdysozoa</taxon>
        <taxon>Arthropoda</taxon>
        <taxon>Crustacea</taxon>
        <taxon>Branchiopoda</taxon>
        <taxon>Diplostraca</taxon>
        <taxon>Cladocera</taxon>
        <taxon>Anomopoda</taxon>
        <taxon>Daphniidae</taxon>
        <taxon>Daphnia</taxon>
        <taxon>Daphnia similis group</taxon>
    </lineage>
</organism>
<name>A0AAD5PV25_9CRUS</name>
<dbReference type="Pfam" id="PF00089">
    <property type="entry name" value="Trypsin"/>
    <property type="match status" value="1"/>
</dbReference>
<dbReference type="SMART" id="SM00020">
    <property type="entry name" value="Tryp_SPc"/>
    <property type="match status" value="1"/>
</dbReference>
<dbReference type="Proteomes" id="UP000820818">
    <property type="component" value="Linkage Group LG6"/>
</dbReference>
<evidence type="ECO:0000256" key="2">
    <source>
        <dbReference type="SAM" id="SignalP"/>
    </source>
</evidence>
<dbReference type="InterPro" id="IPR009003">
    <property type="entry name" value="Peptidase_S1_PA"/>
</dbReference>
<dbReference type="Gene3D" id="2.40.10.10">
    <property type="entry name" value="Trypsin-like serine proteases"/>
    <property type="match status" value="2"/>
</dbReference>
<feature type="chain" id="PRO_5042030544" description="Peptidase S1 domain-containing protein" evidence="2">
    <location>
        <begin position="19"/>
        <end position="267"/>
    </location>
</feature>
<dbReference type="GO" id="GO:0004252">
    <property type="term" value="F:serine-type endopeptidase activity"/>
    <property type="evidence" value="ECO:0007669"/>
    <property type="project" value="InterPro"/>
</dbReference>
<dbReference type="PROSITE" id="PS50240">
    <property type="entry name" value="TRYPSIN_DOM"/>
    <property type="match status" value="1"/>
</dbReference>
<dbReference type="CDD" id="cd00190">
    <property type="entry name" value="Tryp_SPc"/>
    <property type="match status" value="1"/>
</dbReference>
<evidence type="ECO:0000256" key="1">
    <source>
        <dbReference type="ARBA" id="ARBA00023157"/>
    </source>
</evidence>
<dbReference type="GO" id="GO:0006508">
    <property type="term" value="P:proteolysis"/>
    <property type="evidence" value="ECO:0007669"/>
    <property type="project" value="InterPro"/>
</dbReference>
<proteinExistence type="predicted"/>
<keyword evidence="2" id="KW-0732">Signal</keyword>
<comment type="caution">
    <text evidence="4">The sequence shown here is derived from an EMBL/GenBank/DDBJ whole genome shotgun (WGS) entry which is preliminary data.</text>
</comment>
<evidence type="ECO:0000259" key="3">
    <source>
        <dbReference type="PROSITE" id="PS50240"/>
    </source>
</evidence>
<dbReference type="PRINTS" id="PR00722">
    <property type="entry name" value="CHYMOTRYPSIN"/>
</dbReference>
<sequence length="267" mass="29672">MNRITFFIFLVAAAPAESLSDGEVRISNGFNSNPTPVPAEKYPFVVSVALNDNHICGGFIYNSRFIVTAASCVYGKTTSQIQVTVGQLSLILPDPGEQRLQLRAIIPHEAYNHTTRFNDIAMLETSQALEFSPNVNYTLYNVVSGSLAIITGWGAFDESKAISTKLREARVYSPINCELFPADVFDQNTMFCWGQTEYDDGIRPCQYDEGSPLFYQTSQTSYYAMGIVSKNLGCGDSDIYETIYTRLSAYYGWMTRTGGLQPSFAME</sequence>
<feature type="domain" description="Peptidase S1" evidence="3">
    <location>
        <begin position="26"/>
        <end position="259"/>
    </location>
</feature>
<feature type="signal peptide" evidence="2">
    <location>
        <begin position="1"/>
        <end position="18"/>
    </location>
</feature>
<evidence type="ECO:0000313" key="4">
    <source>
        <dbReference type="EMBL" id="KAI9556500.1"/>
    </source>
</evidence>
<protein>
    <recommendedName>
        <fullName evidence="3">Peptidase S1 domain-containing protein</fullName>
    </recommendedName>
</protein>
<dbReference type="InterPro" id="IPR001254">
    <property type="entry name" value="Trypsin_dom"/>
</dbReference>
<keyword evidence="1" id="KW-1015">Disulfide bond</keyword>
<dbReference type="SUPFAM" id="SSF50494">
    <property type="entry name" value="Trypsin-like serine proteases"/>
    <property type="match status" value="1"/>
</dbReference>
<dbReference type="InterPro" id="IPR043504">
    <property type="entry name" value="Peptidase_S1_PA_chymotrypsin"/>
</dbReference>
<dbReference type="FunFam" id="2.40.10.10:FF:000068">
    <property type="entry name" value="transmembrane protease serine 2"/>
    <property type="match status" value="1"/>
</dbReference>
<dbReference type="InterPro" id="IPR001314">
    <property type="entry name" value="Peptidase_S1A"/>
</dbReference>
<dbReference type="PANTHER" id="PTHR24258">
    <property type="entry name" value="SERINE PROTEASE-RELATED"/>
    <property type="match status" value="1"/>
</dbReference>